<dbReference type="InterPro" id="IPR008231">
    <property type="entry name" value="CsaA"/>
</dbReference>
<dbReference type="InterPro" id="IPR002547">
    <property type="entry name" value="tRNA-bd_dom"/>
</dbReference>
<name>A0ABW9JHK1_9SPHI</name>
<comment type="caution">
    <text evidence="5">The sequence shown here is derived from an EMBL/GenBank/DDBJ whole genome shotgun (WGS) entry which is preliminary data.</text>
</comment>
<dbReference type="NCBIfam" id="NF007495">
    <property type="entry name" value="PRK10089.1-4"/>
    <property type="match status" value="1"/>
</dbReference>
<dbReference type="NCBIfam" id="NF007494">
    <property type="entry name" value="PRK10089.1-3"/>
    <property type="match status" value="1"/>
</dbReference>
<accession>A0ABW9JHK1</accession>
<proteinExistence type="predicted"/>
<dbReference type="Pfam" id="PF01588">
    <property type="entry name" value="tRNA_bind"/>
    <property type="match status" value="1"/>
</dbReference>
<dbReference type="PROSITE" id="PS50886">
    <property type="entry name" value="TRBD"/>
    <property type="match status" value="1"/>
</dbReference>
<gene>
    <name evidence="5" type="ORF">E5L68_008270</name>
</gene>
<evidence type="ECO:0000256" key="1">
    <source>
        <dbReference type="ARBA" id="ARBA00022555"/>
    </source>
</evidence>
<dbReference type="InterPro" id="IPR012340">
    <property type="entry name" value="NA-bd_OB-fold"/>
</dbReference>
<reference evidence="5 6" key="1">
    <citation type="submission" date="2024-12" db="EMBL/GenBank/DDBJ databases">
        <authorList>
            <person name="Hu S."/>
        </authorList>
    </citation>
    <scope>NUCLEOTIDE SEQUENCE [LARGE SCALE GENOMIC DNA]</scope>
    <source>
        <strain evidence="5 6">P-25</strain>
    </source>
</reference>
<evidence type="ECO:0000256" key="3">
    <source>
        <dbReference type="PROSITE-ProRule" id="PRU00209"/>
    </source>
</evidence>
<evidence type="ECO:0000259" key="4">
    <source>
        <dbReference type="PROSITE" id="PS50886"/>
    </source>
</evidence>
<dbReference type="NCBIfam" id="NF007493">
    <property type="entry name" value="PRK10089.1-2"/>
    <property type="match status" value="1"/>
</dbReference>
<evidence type="ECO:0000313" key="6">
    <source>
        <dbReference type="Proteomes" id="UP001517367"/>
    </source>
</evidence>
<dbReference type="RefSeq" id="WP_138727995.1">
    <property type="nucleotide sequence ID" value="NZ_SRMP02000012.1"/>
</dbReference>
<keyword evidence="6" id="KW-1185">Reference proteome</keyword>
<dbReference type="CDD" id="cd02798">
    <property type="entry name" value="tRNA_bind_CsaA"/>
    <property type="match status" value="1"/>
</dbReference>
<dbReference type="PANTHER" id="PTHR11586:SF37">
    <property type="entry name" value="TRNA-BINDING DOMAIN-CONTAINING PROTEIN"/>
    <property type="match status" value="1"/>
</dbReference>
<dbReference type="SUPFAM" id="SSF50249">
    <property type="entry name" value="Nucleic acid-binding proteins"/>
    <property type="match status" value="1"/>
</dbReference>
<feature type="domain" description="TRNA-binding" evidence="4">
    <location>
        <begin position="8"/>
        <end position="111"/>
    </location>
</feature>
<dbReference type="Proteomes" id="UP001517367">
    <property type="component" value="Unassembled WGS sequence"/>
</dbReference>
<dbReference type="NCBIfam" id="TIGR02222">
    <property type="entry name" value="chap_CsaA"/>
    <property type="match status" value="1"/>
</dbReference>
<dbReference type="EMBL" id="SRMP02000012">
    <property type="protein sequence ID" value="MFN0291385.1"/>
    <property type="molecule type" value="Genomic_DNA"/>
</dbReference>
<dbReference type="Gene3D" id="2.40.50.140">
    <property type="entry name" value="Nucleic acid-binding proteins"/>
    <property type="match status" value="1"/>
</dbReference>
<keyword evidence="2 3" id="KW-0694">RNA-binding</keyword>
<sequence>MEEITWNDFEKVELRVGTIIDAFEYPEAHKPAYKVKVDFGELGIKMSSAQITKHYTLEELVGRQIIGVVNFPKKQIGKFMSEFLVTGFADENGDIVLSTVERKVPNGSKLI</sequence>
<protein>
    <submittedName>
        <fullName evidence="5">tRNA-binding protein</fullName>
    </submittedName>
</protein>
<keyword evidence="1 3" id="KW-0820">tRNA-binding</keyword>
<organism evidence="5 6">
    <name type="scientific">Pedobacter helvus</name>
    <dbReference type="NCBI Taxonomy" id="2563444"/>
    <lineage>
        <taxon>Bacteria</taxon>
        <taxon>Pseudomonadati</taxon>
        <taxon>Bacteroidota</taxon>
        <taxon>Sphingobacteriia</taxon>
        <taxon>Sphingobacteriales</taxon>
        <taxon>Sphingobacteriaceae</taxon>
        <taxon>Pedobacter</taxon>
    </lineage>
</organism>
<evidence type="ECO:0000313" key="5">
    <source>
        <dbReference type="EMBL" id="MFN0291385.1"/>
    </source>
</evidence>
<evidence type="ECO:0000256" key="2">
    <source>
        <dbReference type="ARBA" id="ARBA00022884"/>
    </source>
</evidence>
<dbReference type="PANTHER" id="PTHR11586">
    <property type="entry name" value="TRNA-AMINOACYLATION COFACTOR ARC1 FAMILY MEMBER"/>
    <property type="match status" value="1"/>
</dbReference>
<dbReference type="InterPro" id="IPR051270">
    <property type="entry name" value="Tyrosine-tRNA_ligase_regulator"/>
</dbReference>